<dbReference type="RefSeq" id="WP_380799752.1">
    <property type="nucleotide sequence ID" value="NZ_JBHUIV010000003.1"/>
</dbReference>
<organism evidence="1 2">
    <name type="scientific">Shivajiella indica</name>
    <dbReference type="NCBI Taxonomy" id="872115"/>
    <lineage>
        <taxon>Bacteria</taxon>
        <taxon>Pseudomonadati</taxon>
        <taxon>Bacteroidota</taxon>
        <taxon>Cytophagia</taxon>
        <taxon>Cytophagales</taxon>
        <taxon>Cyclobacteriaceae</taxon>
        <taxon>Shivajiella</taxon>
    </lineage>
</organism>
<proteinExistence type="predicted"/>
<reference evidence="2" key="1">
    <citation type="journal article" date="2019" name="Int. J. Syst. Evol. Microbiol.">
        <title>The Global Catalogue of Microorganisms (GCM) 10K type strain sequencing project: providing services to taxonomists for standard genome sequencing and annotation.</title>
        <authorList>
            <consortium name="The Broad Institute Genomics Platform"/>
            <consortium name="The Broad Institute Genome Sequencing Center for Infectious Disease"/>
            <person name="Wu L."/>
            <person name="Ma J."/>
        </authorList>
    </citation>
    <scope>NUCLEOTIDE SEQUENCE [LARGE SCALE GENOMIC DNA]</scope>
    <source>
        <strain evidence="2">KCTC 19812</strain>
    </source>
</reference>
<keyword evidence="2" id="KW-1185">Reference proteome</keyword>
<name>A0ABW5B263_9BACT</name>
<protein>
    <recommendedName>
        <fullName evidence="3">RiboL-PSP-HEPN domain-containing protein</fullName>
    </recommendedName>
</protein>
<dbReference type="EMBL" id="JBHUIV010000003">
    <property type="protein sequence ID" value="MFD2200167.1"/>
    <property type="molecule type" value="Genomic_DNA"/>
</dbReference>
<accession>A0ABW5B263</accession>
<gene>
    <name evidence="1" type="ORF">ACFSKV_01225</name>
</gene>
<evidence type="ECO:0000313" key="2">
    <source>
        <dbReference type="Proteomes" id="UP001597414"/>
    </source>
</evidence>
<evidence type="ECO:0008006" key="3">
    <source>
        <dbReference type="Google" id="ProtNLM"/>
    </source>
</evidence>
<dbReference type="Proteomes" id="UP001597414">
    <property type="component" value="Unassembled WGS sequence"/>
</dbReference>
<sequence length="250" mass="29485">MKSRMNSVDRLRLLFEEQINVMPIAENLVLLDLSNYREEMEKRNFHTAIVNVDGNWMKYDAGDTNPTPLTEEDFMDAETPLLKAFRMLVEKRRYFIKDDEGHPAYIVTRTDLDKIPLRIGFFGVISLFETHLKNLIRKYLPNWEESLSENRLNQAKSLYEWKKGRKEEIDLVQCLQFGDLGSVFSKNKRFKKFDPSLSRDNFIQQMNALGKLRDALAHSQSHLGFSWKEIDDLIIFVRTIIDREDPVFED</sequence>
<evidence type="ECO:0000313" key="1">
    <source>
        <dbReference type="EMBL" id="MFD2200167.1"/>
    </source>
</evidence>
<comment type="caution">
    <text evidence="1">The sequence shown here is derived from an EMBL/GenBank/DDBJ whole genome shotgun (WGS) entry which is preliminary data.</text>
</comment>